<protein>
    <submittedName>
        <fullName evidence="1">Uncharacterized protein</fullName>
    </submittedName>
</protein>
<comment type="caution">
    <text evidence="1">The sequence shown here is derived from an EMBL/GenBank/DDBJ whole genome shotgun (WGS) entry which is preliminary data.</text>
</comment>
<gene>
    <name evidence="1" type="ORF">EYR15_01955</name>
</gene>
<accession>A0A4Q9GKP3</accession>
<organism evidence="1 2">
    <name type="scientific">Hansschlegelia quercus</name>
    <dbReference type="NCBI Taxonomy" id="2528245"/>
    <lineage>
        <taxon>Bacteria</taxon>
        <taxon>Pseudomonadati</taxon>
        <taxon>Pseudomonadota</taxon>
        <taxon>Alphaproteobacteria</taxon>
        <taxon>Hyphomicrobiales</taxon>
        <taxon>Methylopilaceae</taxon>
        <taxon>Hansschlegelia</taxon>
    </lineage>
</organism>
<dbReference type="AlphaFoldDB" id="A0A4Q9GKP3"/>
<sequence length="71" mass="7883">MPYNIIIEDGRKRIHHARTAQDALAFALAKRAEHPDLRIVSNEGAVLEIDRLELMARAEAAQRPVSAPRAA</sequence>
<keyword evidence="2" id="KW-1185">Reference proteome</keyword>
<dbReference type="EMBL" id="SIUB01000001">
    <property type="protein sequence ID" value="TBN54939.1"/>
    <property type="molecule type" value="Genomic_DNA"/>
</dbReference>
<evidence type="ECO:0000313" key="2">
    <source>
        <dbReference type="Proteomes" id="UP000291613"/>
    </source>
</evidence>
<evidence type="ECO:0000313" key="1">
    <source>
        <dbReference type="EMBL" id="TBN54939.1"/>
    </source>
</evidence>
<dbReference type="RefSeq" id="WP_131001191.1">
    <property type="nucleotide sequence ID" value="NZ_JBHSZR010000002.1"/>
</dbReference>
<name>A0A4Q9GKP3_9HYPH</name>
<reference evidence="1 2" key="1">
    <citation type="submission" date="2019-02" db="EMBL/GenBank/DDBJ databases">
        <title>Hansschlegelia quercus sp. nov., a novel methylotrophic bacterium from buds of oak (Quercus robur L.).</title>
        <authorList>
            <person name="Agafonova N.V."/>
            <person name="Kaparullina E.N."/>
            <person name="Grouzdev D.S."/>
            <person name="Doronina N.V."/>
        </authorList>
    </citation>
    <scope>NUCLEOTIDE SEQUENCE [LARGE SCALE GENOMIC DNA]</scope>
    <source>
        <strain evidence="1 2">Dub</strain>
    </source>
</reference>
<dbReference type="Proteomes" id="UP000291613">
    <property type="component" value="Unassembled WGS sequence"/>
</dbReference>
<proteinExistence type="predicted"/>